<dbReference type="Gene3D" id="3.90.1570.10">
    <property type="entry name" value="tt1808, chain A"/>
    <property type="match status" value="1"/>
</dbReference>
<sequence>MQLSVEFGSFLRGKTCRAYYELDVCLTDEEDEDKITEWVNPDMIIVCDPDKRKANKIVGSPDTAIEILSQSTMKLDKMIKFNKYQEAGIKEYWIVDPVYESIDVFILKDGVYQKEGTYAKNDVLAVQYFEGFEINMEDIFG</sequence>
<evidence type="ECO:0000259" key="1">
    <source>
        <dbReference type="Pfam" id="PF05685"/>
    </source>
</evidence>
<dbReference type="SUPFAM" id="SSF52980">
    <property type="entry name" value="Restriction endonuclease-like"/>
    <property type="match status" value="1"/>
</dbReference>
<dbReference type="InterPro" id="IPR011335">
    <property type="entry name" value="Restrct_endonuc-II-like"/>
</dbReference>
<keyword evidence="3" id="KW-1185">Reference proteome</keyword>
<keyword evidence="2" id="KW-0540">Nuclease</keyword>
<keyword evidence="2" id="KW-0378">Hydrolase</keyword>
<proteinExistence type="predicted"/>
<dbReference type="InterPro" id="IPR008538">
    <property type="entry name" value="Uma2"/>
</dbReference>
<dbReference type="PANTHER" id="PTHR34107:SF4">
    <property type="entry name" value="SLL1222 PROTEIN"/>
    <property type="match status" value="1"/>
</dbReference>
<evidence type="ECO:0000313" key="2">
    <source>
        <dbReference type="EMBL" id="MBM7839924.1"/>
    </source>
</evidence>
<organism evidence="2 3">
    <name type="scientific">Shouchella xiaoxiensis</name>
    <dbReference type="NCBI Taxonomy" id="766895"/>
    <lineage>
        <taxon>Bacteria</taxon>
        <taxon>Bacillati</taxon>
        <taxon>Bacillota</taxon>
        <taxon>Bacilli</taxon>
        <taxon>Bacillales</taxon>
        <taxon>Bacillaceae</taxon>
        <taxon>Shouchella</taxon>
    </lineage>
</organism>
<keyword evidence="2" id="KW-0255">Endonuclease</keyword>
<dbReference type="PANTHER" id="PTHR34107">
    <property type="entry name" value="SLL0198 PROTEIN-RELATED"/>
    <property type="match status" value="1"/>
</dbReference>
<name>A0ABS2SWQ7_9BACI</name>
<dbReference type="GO" id="GO:0004519">
    <property type="term" value="F:endonuclease activity"/>
    <property type="evidence" value="ECO:0007669"/>
    <property type="project" value="UniProtKB-KW"/>
</dbReference>
<reference evidence="2" key="1">
    <citation type="submission" date="2021-01" db="EMBL/GenBank/DDBJ databases">
        <title>Genomic Encyclopedia of Type Strains, Phase IV (KMG-IV): sequencing the most valuable type-strain genomes for metagenomic binning, comparative biology and taxonomic classification.</title>
        <authorList>
            <person name="Goeker M."/>
        </authorList>
    </citation>
    <scope>NUCLEOTIDE SEQUENCE</scope>
    <source>
        <strain evidence="2">DSM 21943</strain>
    </source>
</reference>
<accession>A0ABS2SWQ7</accession>
<evidence type="ECO:0000313" key="3">
    <source>
        <dbReference type="Proteomes" id="UP001179280"/>
    </source>
</evidence>
<comment type="caution">
    <text evidence="2">The sequence shown here is derived from an EMBL/GenBank/DDBJ whole genome shotgun (WGS) entry which is preliminary data.</text>
</comment>
<feature type="domain" description="Putative restriction endonuclease" evidence="1">
    <location>
        <begin position="6"/>
        <end position="137"/>
    </location>
</feature>
<protein>
    <submittedName>
        <fullName evidence="2">Uma2 family endonuclease</fullName>
    </submittedName>
</protein>
<dbReference type="CDD" id="cd06260">
    <property type="entry name" value="DUF820-like"/>
    <property type="match status" value="1"/>
</dbReference>
<dbReference type="Pfam" id="PF05685">
    <property type="entry name" value="Uma2"/>
    <property type="match status" value="1"/>
</dbReference>
<dbReference type="EMBL" id="JAFBCV010000010">
    <property type="protein sequence ID" value="MBM7839924.1"/>
    <property type="molecule type" value="Genomic_DNA"/>
</dbReference>
<gene>
    <name evidence="2" type="ORF">JOC54_003204</name>
</gene>
<dbReference type="InterPro" id="IPR012296">
    <property type="entry name" value="Nuclease_put_TT1808"/>
</dbReference>
<dbReference type="Proteomes" id="UP001179280">
    <property type="component" value="Unassembled WGS sequence"/>
</dbReference>